<dbReference type="Pfam" id="PF07715">
    <property type="entry name" value="Plug"/>
    <property type="match status" value="1"/>
</dbReference>
<keyword evidence="16" id="KW-0675">Receptor</keyword>
<proteinExistence type="inferred from homology"/>
<evidence type="ECO:0000313" key="16">
    <source>
        <dbReference type="EMBL" id="QUT05047.1"/>
    </source>
</evidence>
<evidence type="ECO:0000256" key="8">
    <source>
        <dbReference type="ARBA" id="ARBA00023077"/>
    </source>
</evidence>
<dbReference type="InterPro" id="IPR036942">
    <property type="entry name" value="Beta-barrel_TonB_sf"/>
</dbReference>
<keyword evidence="4" id="KW-0410">Iron transport</keyword>
<evidence type="ECO:0000256" key="13">
    <source>
        <dbReference type="SAM" id="SignalP"/>
    </source>
</evidence>
<evidence type="ECO:0000256" key="11">
    <source>
        <dbReference type="PROSITE-ProRule" id="PRU01360"/>
    </source>
</evidence>
<name>A0A975K7T7_9SPHN</name>
<keyword evidence="5 11" id="KW-0812">Transmembrane</keyword>
<keyword evidence="17" id="KW-1185">Reference proteome</keyword>
<dbReference type="Proteomes" id="UP000681425">
    <property type="component" value="Chromosome"/>
</dbReference>
<keyword evidence="2 11" id="KW-0813">Transport</keyword>
<feature type="domain" description="TonB-dependent receptor-like beta-barrel" evidence="14">
    <location>
        <begin position="290"/>
        <end position="741"/>
    </location>
</feature>
<evidence type="ECO:0000256" key="1">
    <source>
        <dbReference type="ARBA" id="ARBA00004571"/>
    </source>
</evidence>
<feature type="domain" description="TonB-dependent receptor plug" evidence="15">
    <location>
        <begin position="58"/>
        <end position="163"/>
    </location>
</feature>
<comment type="similarity">
    <text evidence="11 12">Belongs to the TonB-dependent receptor family.</text>
</comment>
<comment type="subcellular location">
    <subcellularLocation>
        <location evidence="1 11">Cell outer membrane</location>
        <topology evidence="1 11">Multi-pass membrane protein</topology>
    </subcellularLocation>
</comment>
<protein>
    <submittedName>
        <fullName evidence="16">TonB-dependent receptor</fullName>
    </submittedName>
</protein>
<keyword evidence="6" id="KW-0408">Iron</keyword>
<reference evidence="16" key="1">
    <citation type="submission" date="2021-04" db="EMBL/GenBank/DDBJ databases">
        <title>Isolation of p-tert-butylphenol degrading bacteria Sphingobium phenoxybenzoativorans Tas13 from active sludge.</title>
        <authorList>
            <person name="Li Y."/>
        </authorList>
    </citation>
    <scope>NUCLEOTIDE SEQUENCE</scope>
    <source>
        <strain evidence="16">Tas13</strain>
    </source>
</reference>
<dbReference type="Pfam" id="PF00593">
    <property type="entry name" value="TonB_dep_Rec_b-barrel"/>
    <property type="match status" value="1"/>
</dbReference>
<sequence length="778" mass="83880">MRHLTLRGCLLLSAAMISVPAWGQSESAPAAQPADAADAAASGIDDIVVTARKREENLRDVPISISAVSGQALTTAKITQVVDLASRIPNFTVSSGANLPFSLIRGFGSGNNISFDQAVGKFIDNVSYGRDQDIRLPLFDVERVEVLKGPQVLLYGNSATAGALNITTKKPGDALSADGSIAYGFNFNEIVSQAGVTVPLGQDIAIRVSGIYQYRDRGPVFNELTGEHDPQARNYATRAILRAKPADGLTVTLKAEYDRMRETGSAGEVMSPTIFSFLTLPDTRLDAVTSVDNTAAPFFQPTFLGLRNTTYQGDINYDLGNGTLTSTTGYRDLKFAQSLPSPTPVPVLNAYLAYRYKQFSQELRYSGSFGALDTTVGGYFQRDTFDVWSAIDFNLTPTLPPGLVLPPFALNGNLDQIQKSYSIFGDFTYHLTDSLSIEAGARYSWIRKNADQSLVAANVVPGKTFDSGADALSPNPALTPFFVLGTGVLPHQFTGLKLRDEFFQPQVVLQYKIAPKSQAFVKYVRGEKAGGFDYFYTGVPPLGPTPAGAQFASERAESFEAGVKGLVFDNTLDFSLIAFRTTFTNLQASIFQTASFVVANVGKARTQGIELELNYAPIQGLRINASGAYLDAKYLDFPGQPCTVAQAIANGGVDGCFQDLSGTRTQFASKWTGTLSIDYQWALNSAFDMAGGLALFARSKYNASPNHEPLQEQKAYAKLDGHLDLKASEGQWTLSLFGKNLTDRKTLDFGADAPGAGKALTGFLSTGREIGLRFGFNF</sequence>
<organism evidence="16 17">
    <name type="scientific">Sphingobium phenoxybenzoativorans</name>
    <dbReference type="NCBI Taxonomy" id="1592790"/>
    <lineage>
        <taxon>Bacteria</taxon>
        <taxon>Pseudomonadati</taxon>
        <taxon>Pseudomonadota</taxon>
        <taxon>Alphaproteobacteria</taxon>
        <taxon>Sphingomonadales</taxon>
        <taxon>Sphingomonadaceae</taxon>
        <taxon>Sphingobium</taxon>
    </lineage>
</organism>
<evidence type="ECO:0000256" key="7">
    <source>
        <dbReference type="ARBA" id="ARBA00023065"/>
    </source>
</evidence>
<keyword evidence="7" id="KW-0406">Ion transport</keyword>
<keyword evidence="10 11" id="KW-0998">Cell outer membrane</keyword>
<dbReference type="PANTHER" id="PTHR32552:SF81">
    <property type="entry name" value="TONB-DEPENDENT OUTER MEMBRANE RECEPTOR"/>
    <property type="match status" value="1"/>
</dbReference>
<dbReference type="GO" id="GO:0006826">
    <property type="term" value="P:iron ion transport"/>
    <property type="evidence" value="ECO:0007669"/>
    <property type="project" value="UniProtKB-KW"/>
</dbReference>
<keyword evidence="13" id="KW-0732">Signal</keyword>
<evidence type="ECO:0000259" key="15">
    <source>
        <dbReference type="Pfam" id="PF07715"/>
    </source>
</evidence>
<evidence type="ECO:0000256" key="2">
    <source>
        <dbReference type="ARBA" id="ARBA00022448"/>
    </source>
</evidence>
<feature type="signal peptide" evidence="13">
    <location>
        <begin position="1"/>
        <end position="23"/>
    </location>
</feature>
<feature type="chain" id="PRO_5037173820" evidence="13">
    <location>
        <begin position="24"/>
        <end position="778"/>
    </location>
</feature>
<dbReference type="GO" id="GO:0009279">
    <property type="term" value="C:cell outer membrane"/>
    <property type="evidence" value="ECO:0007669"/>
    <property type="project" value="UniProtKB-SubCell"/>
</dbReference>
<evidence type="ECO:0000313" key="17">
    <source>
        <dbReference type="Proteomes" id="UP000681425"/>
    </source>
</evidence>
<dbReference type="KEGG" id="spph:KFK14_18840"/>
<dbReference type="Gene3D" id="2.40.170.20">
    <property type="entry name" value="TonB-dependent receptor, beta-barrel domain"/>
    <property type="match status" value="1"/>
</dbReference>
<evidence type="ECO:0000259" key="14">
    <source>
        <dbReference type="Pfam" id="PF00593"/>
    </source>
</evidence>
<evidence type="ECO:0000256" key="6">
    <source>
        <dbReference type="ARBA" id="ARBA00023004"/>
    </source>
</evidence>
<evidence type="ECO:0000256" key="4">
    <source>
        <dbReference type="ARBA" id="ARBA00022496"/>
    </source>
</evidence>
<keyword evidence="8 12" id="KW-0798">TonB box</keyword>
<evidence type="ECO:0000256" key="10">
    <source>
        <dbReference type="ARBA" id="ARBA00023237"/>
    </source>
</evidence>
<gene>
    <name evidence="16" type="ORF">KFK14_18840</name>
</gene>
<dbReference type="EMBL" id="CP073910">
    <property type="protein sequence ID" value="QUT05047.1"/>
    <property type="molecule type" value="Genomic_DNA"/>
</dbReference>
<dbReference type="SUPFAM" id="SSF56935">
    <property type="entry name" value="Porins"/>
    <property type="match status" value="1"/>
</dbReference>
<keyword evidence="3 11" id="KW-1134">Transmembrane beta strand</keyword>
<dbReference type="InterPro" id="IPR000531">
    <property type="entry name" value="Beta-barrel_TonB"/>
</dbReference>
<dbReference type="PROSITE" id="PS52016">
    <property type="entry name" value="TONB_DEPENDENT_REC_3"/>
    <property type="match status" value="1"/>
</dbReference>
<dbReference type="AlphaFoldDB" id="A0A975K7T7"/>
<evidence type="ECO:0000256" key="3">
    <source>
        <dbReference type="ARBA" id="ARBA00022452"/>
    </source>
</evidence>
<dbReference type="PANTHER" id="PTHR32552">
    <property type="entry name" value="FERRICHROME IRON RECEPTOR-RELATED"/>
    <property type="match status" value="1"/>
</dbReference>
<dbReference type="InterPro" id="IPR012910">
    <property type="entry name" value="Plug_dom"/>
</dbReference>
<keyword evidence="9 11" id="KW-0472">Membrane</keyword>
<evidence type="ECO:0000256" key="9">
    <source>
        <dbReference type="ARBA" id="ARBA00023136"/>
    </source>
</evidence>
<dbReference type="InterPro" id="IPR039426">
    <property type="entry name" value="TonB-dep_rcpt-like"/>
</dbReference>
<accession>A0A975K7T7</accession>
<evidence type="ECO:0000256" key="5">
    <source>
        <dbReference type="ARBA" id="ARBA00022692"/>
    </source>
</evidence>
<dbReference type="RefSeq" id="WP_212608745.1">
    <property type="nucleotide sequence ID" value="NZ_CP073910.1"/>
</dbReference>
<evidence type="ECO:0000256" key="12">
    <source>
        <dbReference type="RuleBase" id="RU003357"/>
    </source>
</evidence>